<dbReference type="Proteomes" id="UP001153148">
    <property type="component" value="Unassembled WGS sequence"/>
</dbReference>
<evidence type="ECO:0000313" key="2">
    <source>
        <dbReference type="EMBL" id="CAG2053754.1"/>
    </source>
</evidence>
<organism evidence="2 3">
    <name type="scientific">Timema podura</name>
    <name type="common">Walking stick</name>
    <dbReference type="NCBI Taxonomy" id="61482"/>
    <lineage>
        <taxon>Eukaryota</taxon>
        <taxon>Metazoa</taxon>
        <taxon>Ecdysozoa</taxon>
        <taxon>Arthropoda</taxon>
        <taxon>Hexapoda</taxon>
        <taxon>Insecta</taxon>
        <taxon>Pterygota</taxon>
        <taxon>Neoptera</taxon>
        <taxon>Polyneoptera</taxon>
        <taxon>Phasmatodea</taxon>
        <taxon>Timematodea</taxon>
        <taxon>Timematoidea</taxon>
        <taxon>Timematidae</taxon>
        <taxon>Timema</taxon>
    </lineage>
</organism>
<protein>
    <submittedName>
        <fullName evidence="2">Uncharacterized protein</fullName>
    </submittedName>
</protein>
<keyword evidence="3" id="KW-1185">Reference proteome</keyword>
<proteinExistence type="predicted"/>
<dbReference type="EMBL" id="CAJPIN010000650">
    <property type="protein sequence ID" value="CAG2053754.1"/>
    <property type="molecule type" value="Genomic_DNA"/>
</dbReference>
<sequence length="180" mass="19801">IPSPPPQSNPDGSTRFPPPSRKSWIRRCAVQTLLLRDPVASEVDPNVAYCFQFTWMGPSYDNSTTNNSTCSDLTFEACKKPLVVTNDQTPPNTTTLWENYNSHVACKMAKGHVCAKWIYSFSGAGCPFTGFGRGGKVSAGAPDPGERSWVPLSMEVYHRLSNPDDVIIYFGNVDEALVHL</sequence>
<evidence type="ECO:0000313" key="3">
    <source>
        <dbReference type="Proteomes" id="UP001153148"/>
    </source>
</evidence>
<reference evidence="2" key="1">
    <citation type="submission" date="2021-03" db="EMBL/GenBank/DDBJ databases">
        <authorList>
            <person name="Tran Van P."/>
        </authorList>
    </citation>
    <scope>NUCLEOTIDE SEQUENCE</scope>
</reference>
<feature type="non-terminal residue" evidence="2">
    <location>
        <position position="1"/>
    </location>
</feature>
<accession>A0ABN7NG41</accession>
<comment type="caution">
    <text evidence="2">The sequence shown here is derived from an EMBL/GenBank/DDBJ whole genome shotgun (WGS) entry which is preliminary data.</text>
</comment>
<gene>
    <name evidence="2" type="ORF">TPAB3V08_LOCUS800</name>
</gene>
<feature type="region of interest" description="Disordered" evidence="1">
    <location>
        <begin position="1"/>
        <end position="20"/>
    </location>
</feature>
<name>A0ABN7NG41_TIMPD</name>
<evidence type="ECO:0000256" key="1">
    <source>
        <dbReference type="SAM" id="MobiDB-lite"/>
    </source>
</evidence>